<feature type="region of interest" description="Disordered" evidence="1">
    <location>
        <begin position="1"/>
        <end position="97"/>
    </location>
</feature>
<proteinExistence type="predicted"/>
<organism evidence="2 3">
    <name type="scientific">Orbilia brochopaga</name>
    <dbReference type="NCBI Taxonomy" id="3140254"/>
    <lineage>
        <taxon>Eukaryota</taxon>
        <taxon>Fungi</taxon>
        <taxon>Dikarya</taxon>
        <taxon>Ascomycota</taxon>
        <taxon>Pezizomycotina</taxon>
        <taxon>Orbiliomycetes</taxon>
        <taxon>Orbiliales</taxon>
        <taxon>Orbiliaceae</taxon>
        <taxon>Orbilia</taxon>
    </lineage>
</organism>
<gene>
    <name evidence="2" type="ORF">TWF696_006103</name>
</gene>
<feature type="compositionally biased region" description="Basic residues" evidence="1">
    <location>
        <begin position="16"/>
        <end position="25"/>
    </location>
</feature>
<accession>A0AAV9UVT9</accession>
<evidence type="ECO:0000313" key="3">
    <source>
        <dbReference type="Proteomes" id="UP001375240"/>
    </source>
</evidence>
<feature type="compositionally biased region" description="Basic and acidic residues" evidence="1">
    <location>
        <begin position="1"/>
        <end position="12"/>
    </location>
</feature>
<name>A0AAV9UVT9_9PEZI</name>
<keyword evidence="3" id="KW-1185">Reference proteome</keyword>
<dbReference type="AlphaFoldDB" id="A0AAV9UVT9"/>
<evidence type="ECO:0000256" key="1">
    <source>
        <dbReference type="SAM" id="MobiDB-lite"/>
    </source>
</evidence>
<sequence length="97" mass="10948">MAMKKLIDDESSRSGSIRRKIRNNKWKNSSSEWGGKQSAVEPSRSRTLDNWKREKGQEEQQAGSDEEPVYKDAGSQIEPDPDPPADAERYTVSTGLH</sequence>
<protein>
    <submittedName>
        <fullName evidence="2">Uncharacterized protein</fullName>
    </submittedName>
</protein>
<dbReference type="EMBL" id="JAVHNQ010000004">
    <property type="protein sequence ID" value="KAK6349838.1"/>
    <property type="molecule type" value="Genomic_DNA"/>
</dbReference>
<comment type="caution">
    <text evidence="2">The sequence shown here is derived from an EMBL/GenBank/DDBJ whole genome shotgun (WGS) entry which is preliminary data.</text>
</comment>
<dbReference type="Proteomes" id="UP001375240">
    <property type="component" value="Unassembled WGS sequence"/>
</dbReference>
<feature type="compositionally biased region" description="Basic and acidic residues" evidence="1">
    <location>
        <begin position="43"/>
        <end position="58"/>
    </location>
</feature>
<reference evidence="2 3" key="1">
    <citation type="submission" date="2019-10" db="EMBL/GenBank/DDBJ databases">
        <authorList>
            <person name="Palmer J.M."/>
        </authorList>
    </citation>
    <scope>NUCLEOTIDE SEQUENCE [LARGE SCALE GENOMIC DNA]</scope>
    <source>
        <strain evidence="2 3">TWF696</strain>
    </source>
</reference>
<evidence type="ECO:0000313" key="2">
    <source>
        <dbReference type="EMBL" id="KAK6349838.1"/>
    </source>
</evidence>